<dbReference type="EMBL" id="CAKOFQ010006668">
    <property type="protein sequence ID" value="CAH1957040.1"/>
    <property type="molecule type" value="Genomic_DNA"/>
</dbReference>
<evidence type="ECO:0000313" key="1">
    <source>
        <dbReference type="EMBL" id="CAH1957040.1"/>
    </source>
</evidence>
<organism evidence="1 2">
    <name type="scientific">Acanthoscelides obtectus</name>
    <name type="common">Bean weevil</name>
    <name type="synonym">Bruchus obtectus</name>
    <dbReference type="NCBI Taxonomy" id="200917"/>
    <lineage>
        <taxon>Eukaryota</taxon>
        <taxon>Metazoa</taxon>
        <taxon>Ecdysozoa</taxon>
        <taxon>Arthropoda</taxon>
        <taxon>Hexapoda</taxon>
        <taxon>Insecta</taxon>
        <taxon>Pterygota</taxon>
        <taxon>Neoptera</taxon>
        <taxon>Endopterygota</taxon>
        <taxon>Coleoptera</taxon>
        <taxon>Polyphaga</taxon>
        <taxon>Cucujiformia</taxon>
        <taxon>Chrysomeloidea</taxon>
        <taxon>Chrysomelidae</taxon>
        <taxon>Bruchinae</taxon>
        <taxon>Bruchini</taxon>
        <taxon>Acanthoscelides</taxon>
    </lineage>
</organism>
<comment type="caution">
    <text evidence="1">The sequence shown here is derived from an EMBL/GenBank/DDBJ whole genome shotgun (WGS) entry which is preliminary data.</text>
</comment>
<gene>
    <name evidence="1" type="ORF">ACAOBT_LOCUS1860</name>
</gene>
<name>A0A9P0JTM5_ACAOB</name>
<accession>A0A9P0JTM5</accession>
<dbReference type="AlphaFoldDB" id="A0A9P0JTM5"/>
<keyword evidence="2" id="KW-1185">Reference proteome</keyword>
<proteinExistence type="predicted"/>
<dbReference type="Proteomes" id="UP001152888">
    <property type="component" value="Unassembled WGS sequence"/>
</dbReference>
<sequence>MLSVDDIFDGCRKVISLRICTFREFKRNRFHIFLTASI</sequence>
<protein>
    <submittedName>
        <fullName evidence="1">Uncharacterized protein</fullName>
    </submittedName>
</protein>
<reference evidence="1" key="1">
    <citation type="submission" date="2022-03" db="EMBL/GenBank/DDBJ databases">
        <authorList>
            <person name="Sayadi A."/>
        </authorList>
    </citation>
    <scope>NUCLEOTIDE SEQUENCE</scope>
</reference>
<evidence type="ECO:0000313" key="2">
    <source>
        <dbReference type="Proteomes" id="UP001152888"/>
    </source>
</evidence>